<proteinExistence type="predicted"/>
<feature type="transmembrane region" description="Helical" evidence="1">
    <location>
        <begin position="20"/>
        <end position="38"/>
    </location>
</feature>
<evidence type="ECO:0000256" key="1">
    <source>
        <dbReference type="SAM" id="Phobius"/>
    </source>
</evidence>
<name>A0A381X2E7_9ZZZZ</name>
<dbReference type="Pfam" id="PF14316">
    <property type="entry name" value="DUF4381"/>
    <property type="match status" value="1"/>
</dbReference>
<dbReference type="InterPro" id="IPR025489">
    <property type="entry name" value="DUF4381"/>
</dbReference>
<accession>A0A381X2E7</accession>
<organism evidence="2">
    <name type="scientific">marine metagenome</name>
    <dbReference type="NCBI Taxonomy" id="408172"/>
    <lineage>
        <taxon>unclassified sequences</taxon>
        <taxon>metagenomes</taxon>
        <taxon>ecological metagenomes</taxon>
    </lineage>
</organism>
<evidence type="ECO:0008006" key="3">
    <source>
        <dbReference type="Google" id="ProtNLM"/>
    </source>
</evidence>
<keyword evidence="1" id="KW-0472">Membrane</keyword>
<sequence length="153" mass="17221">MLPLRDIHLPDAVLWWPPASGWWALAGLVSVLMVIAWIRYHRGWRHRAAFKALNVVTEQLRNGADCVVCVQRVSEILRRFVMTTAADSKSVAGLTGDGWLQFLDDCWDQTFFTGGSGRLLLKLPYSGSPADRAEALELSRLCVDWVRSQPRGK</sequence>
<evidence type="ECO:0000313" key="2">
    <source>
        <dbReference type="EMBL" id="SVA58966.1"/>
    </source>
</evidence>
<dbReference type="AlphaFoldDB" id="A0A381X2E7"/>
<protein>
    <recommendedName>
        <fullName evidence="3">DUF4381 domain-containing protein</fullName>
    </recommendedName>
</protein>
<keyword evidence="1" id="KW-0812">Transmembrane</keyword>
<reference evidence="2" key="1">
    <citation type="submission" date="2018-05" db="EMBL/GenBank/DDBJ databases">
        <authorList>
            <person name="Lanie J.A."/>
            <person name="Ng W.-L."/>
            <person name="Kazmierczak K.M."/>
            <person name="Andrzejewski T.M."/>
            <person name="Davidsen T.M."/>
            <person name="Wayne K.J."/>
            <person name="Tettelin H."/>
            <person name="Glass J.I."/>
            <person name="Rusch D."/>
            <person name="Podicherti R."/>
            <person name="Tsui H.-C.T."/>
            <person name="Winkler M.E."/>
        </authorList>
    </citation>
    <scope>NUCLEOTIDE SEQUENCE</scope>
</reference>
<gene>
    <name evidence="2" type="ORF">METZ01_LOCUS111820</name>
</gene>
<dbReference type="EMBL" id="UINC01013688">
    <property type="protein sequence ID" value="SVA58966.1"/>
    <property type="molecule type" value="Genomic_DNA"/>
</dbReference>
<keyword evidence="1" id="KW-1133">Transmembrane helix</keyword>